<sequence length="307" mass="33437">MQLISHCLTPGYCSSAFGVCMGLVIGAFGPPRGVTRLFNLLKDRSLRFRVYPVRLIALLGLAFATAPPIGLTLPHRVPARLCTVFNYRAVTVSGRPFHAVRLTVLGHVAGFTTPNDLHHSVWALPRSLAATEGIEISFCSSGHAPSFSAGFEVRFPRKALAFALLQGLHVSARLRRNRKLIPRAVLTRVSAVQGSRKRLSPLRNLVRRRSEEPQHRLCGANRDRTDDLRLAKPALSQLSYNPERGDPAAGSPTATLLRLHPSYHSLLGTLPLAVGLGASGANDSHGVTGGVYKARERIHRCLLISDY</sequence>
<dbReference type="EMBL" id="JAOYFB010000044">
    <property type="protein sequence ID" value="KAK4045551.1"/>
    <property type="molecule type" value="Genomic_DNA"/>
</dbReference>
<gene>
    <name evidence="2" type="ORF">OUZ56_033175</name>
</gene>
<proteinExistence type="predicted"/>
<keyword evidence="1" id="KW-0472">Membrane</keyword>
<comment type="caution">
    <text evidence="2">The sequence shown here is derived from an EMBL/GenBank/DDBJ whole genome shotgun (WGS) entry which is preliminary data.</text>
</comment>
<accession>A0ABR0BAE0</accession>
<reference evidence="2 3" key="1">
    <citation type="journal article" date="2023" name="Nucleic Acids Res.">
        <title>The hologenome of Daphnia magna reveals possible DNA methylation and microbiome-mediated evolution of the host genome.</title>
        <authorList>
            <person name="Chaturvedi A."/>
            <person name="Li X."/>
            <person name="Dhandapani V."/>
            <person name="Marshall H."/>
            <person name="Kissane S."/>
            <person name="Cuenca-Cambronero M."/>
            <person name="Asole G."/>
            <person name="Calvet F."/>
            <person name="Ruiz-Romero M."/>
            <person name="Marangio P."/>
            <person name="Guigo R."/>
            <person name="Rago D."/>
            <person name="Mirbahai L."/>
            <person name="Eastwood N."/>
            <person name="Colbourne J.K."/>
            <person name="Zhou J."/>
            <person name="Mallon E."/>
            <person name="Orsini L."/>
        </authorList>
    </citation>
    <scope>NUCLEOTIDE SEQUENCE [LARGE SCALE GENOMIC DNA]</scope>
    <source>
        <strain evidence="2">LRV0_1</strain>
    </source>
</reference>
<dbReference type="Proteomes" id="UP001234178">
    <property type="component" value="Unassembled WGS sequence"/>
</dbReference>
<name>A0ABR0BAE0_9CRUS</name>
<evidence type="ECO:0000313" key="2">
    <source>
        <dbReference type="EMBL" id="KAK4045551.1"/>
    </source>
</evidence>
<protein>
    <submittedName>
        <fullName evidence="2">Uncharacterized protein</fullName>
    </submittedName>
</protein>
<keyword evidence="1" id="KW-1133">Transmembrane helix</keyword>
<evidence type="ECO:0000256" key="1">
    <source>
        <dbReference type="SAM" id="Phobius"/>
    </source>
</evidence>
<feature type="transmembrane region" description="Helical" evidence="1">
    <location>
        <begin position="51"/>
        <end position="71"/>
    </location>
</feature>
<keyword evidence="3" id="KW-1185">Reference proteome</keyword>
<evidence type="ECO:0000313" key="3">
    <source>
        <dbReference type="Proteomes" id="UP001234178"/>
    </source>
</evidence>
<organism evidence="2 3">
    <name type="scientific">Daphnia magna</name>
    <dbReference type="NCBI Taxonomy" id="35525"/>
    <lineage>
        <taxon>Eukaryota</taxon>
        <taxon>Metazoa</taxon>
        <taxon>Ecdysozoa</taxon>
        <taxon>Arthropoda</taxon>
        <taxon>Crustacea</taxon>
        <taxon>Branchiopoda</taxon>
        <taxon>Diplostraca</taxon>
        <taxon>Cladocera</taxon>
        <taxon>Anomopoda</taxon>
        <taxon>Daphniidae</taxon>
        <taxon>Daphnia</taxon>
    </lineage>
</organism>
<keyword evidence="1" id="KW-0812">Transmembrane</keyword>
<feature type="transmembrane region" description="Helical" evidence="1">
    <location>
        <begin position="12"/>
        <end position="31"/>
    </location>
</feature>